<dbReference type="Proteomes" id="UP000248066">
    <property type="component" value="Unassembled WGS sequence"/>
</dbReference>
<comment type="caution">
    <text evidence="1">The sequence shown here is derived from an EMBL/GenBank/DDBJ whole genome shotgun (WGS) entry which is preliminary data.</text>
</comment>
<sequence length="141" mass="15578">MIKKFIVLVVLLGAFGYLSYNAALGYMSQQMTDQVKNEMLAGKEAGDILADPDMQALAEKYSSAMTPEQRENLPFTTKEEATRLLFSKFSMSELYDIANKASGGMSAEEQAEIQAVLESRLSDEEMEALMVIGLDEIRAGF</sequence>
<dbReference type="AlphaFoldDB" id="A0A2W0HN84"/>
<proteinExistence type="predicted"/>
<evidence type="ECO:0000313" key="2">
    <source>
        <dbReference type="Proteomes" id="UP000248066"/>
    </source>
</evidence>
<dbReference type="EMBL" id="PDOF01000001">
    <property type="protein sequence ID" value="PYZ99035.1"/>
    <property type="molecule type" value="Genomic_DNA"/>
</dbReference>
<accession>A0A2W0HN84</accession>
<dbReference type="OrthoDB" id="2427603at2"/>
<name>A0A2W0HN84_9BACI</name>
<organism evidence="1 2">
    <name type="scientific">Alteribacter lacisalsi</name>
    <dbReference type="NCBI Taxonomy" id="2045244"/>
    <lineage>
        <taxon>Bacteria</taxon>
        <taxon>Bacillati</taxon>
        <taxon>Bacillota</taxon>
        <taxon>Bacilli</taxon>
        <taxon>Bacillales</taxon>
        <taxon>Bacillaceae</taxon>
        <taxon>Alteribacter</taxon>
    </lineage>
</organism>
<keyword evidence="2" id="KW-1185">Reference proteome</keyword>
<protein>
    <submittedName>
        <fullName evidence="1">Uncharacterized protein</fullName>
    </submittedName>
</protein>
<evidence type="ECO:0000313" key="1">
    <source>
        <dbReference type="EMBL" id="PYZ99035.1"/>
    </source>
</evidence>
<dbReference type="RefSeq" id="WP_110519440.1">
    <property type="nucleotide sequence ID" value="NZ_PDOF01000001.1"/>
</dbReference>
<reference evidence="1 2" key="1">
    <citation type="submission" date="2017-10" db="EMBL/GenBank/DDBJ databases">
        <title>Bacillus sp. nov., a halophilic bacterium isolated from a Yangshapao Lake.</title>
        <authorList>
            <person name="Wang H."/>
        </authorList>
    </citation>
    <scope>NUCLEOTIDE SEQUENCE [LARGE SCALE GENOMIC DNA]</scope>
    <source>
        <strain evidence="1 2">YSP-3</strain>
    </source>
</reference>
<gene>
    <name evidence="1" type="ORF">CR205_10875</name>
</gene>